<reference evidence="1 2" key="1">
    <citation type="submission" date="2020-08" db="EMBL/GenBank/DDBJ databases">
        <title>Genome public.</title>
        <authorList>
            <person name="Liu C."/>
            <person name="Sun Q."/>
        </authorList>
    </citation>
    <scope>NUCLEOTIDE SEQUENCE [LARGE SCALE GENOMIC DNA]</scope>
    <source>
        <strain evidence="1 2">BX1</strain>
    </source>
</reference>
<organism evidence="1 2">
    <name type="scientific">Yanshouia hominis</name>
    <dbReference type="NCBI Taxonomy" id="2763673"/>
    <lineage>
        <taxon>Bacteria</taxon>
        <taxon>Bacillati</taxon>
        <taxon>Bacillota</taxon>
        <taxon>Clostridia</taxon>
        <taxon>Eubacteriales</taxon>
        <taxon>Oscillospiraceae</taxon>
        <taxon>Yanshouia</taxon>
    </lineage>
</organism>
<gene>
    <name evidence="1" type="ORF">H8717_09055</name>
</gene>
<keyword evidence="2" id="KW-1185">Reference proteome</keyword>
<evidence type="ECO:0000313" key="2">
    <source>
        <dbReference type="Proteomes" id="UP000658131"/>
    </source>
</evidence>
<accession>A0ABR7NK12</accession>
<dbReference type="PANTHER" id="PTHR37954:SF3">
    <property type="entry name" value="DUF169 DOMAIN-CONTAINING PROTEIN"/>
    <property type="match status" value="1"/>
</dbReference>
<dbReference type="Proteomes" id="UP000658131">
    <property type="component" value="Unassembled WGS sequence"/>
</dbReference>
<dbReference type="EMBL" id="JACRTB010000012">
    <property type="protein sequence ID" value="MBC8576550.1"/>
    <property type="molecule type" value="Genomic_DNA"/>
</dbReference>
<dbReference type="RefSeq" id="WP_262400060.1">
    <property type="nucleotide sequence ID" value="NZ_JACRTB010000012.1"/>
</dbReference>
<comment type="caution">
    <text evidence="1">The sequence shown here is derived from an EMBL/GenBank/DDBJ whole genome shotgun (WGS) entry which is preliminary data.</text>
</comment>
<protein>
    <submittedName>
        <fullName evidence="1">DUF169 domain-containing protein</fullName>
    </submittedName>
</protein>
<evidence type="ECO:0000313" key="1">
    <source>
        <dbReference type="EMBL" id="MBC8576550.1"/>
    </source>
</evidence>
<proteinExistence type="predicted"/>
<sequence length="259" mass="29217">MRTKEEITTSLRNFLGLRSYPIAVRMLRMDEEIPQDATQPLRDMGHHLSMCQLFSLVRRQGQKMVMLHKDNWCVEPVIGFGYTEVPEYFLSGANRYPESASSLEAGAKWARNLPKLEPGIYKGLLAAPWETCDFEPDVVMMYCDPAQLTHLLISVNWIDGSDVYSQLSGHSACVYAVVPAMLKHDFYISVPCIGDRKHGMAQENEMIFTFTPDKAEALLDGLCTTAKTQVGFPIKYDVTAEYKLLPAYKKIGAMLGIDY</sequence>
<dbReference type="PANTHER" id="PTHR37954">
    <property type="entry name" value="BLL4979 PROTEIN"/>
    <property type="match status" value="1"/>
</dbReference>
<dbReference type="Pfam" id="PF02596">
    <property type="entry name" value="DUF169"/>
    <property type="match status" value="1"/>
</dbReference>
<name>A0ABR7NK12_9FIRM</name>
<dbReference type="InterPro" id="IPR003748">
    <property type="entry name" value="DUF169"/>
</dbReference>